<keyword evidence="3" id="KW-1185">Reference proteome</keyword>
<evidence type="ECO:0000313" key="3">
    <source>
        <dbReference type="Proteomes" id="UP000272942"/>
    </source>
</evidence>
<keyword evidence="1" id="KW-1133">Transmembrane helix</keyword>
<evidence type="ECO:0000313" key="2">
    <source>
        <dbReference type="EMBL" id="VDP23810.1"/>
    </source>
</evidence>
<feature type="transmembrane region" description="Helical" evidence="1">
    <location>
        <begin position="93"/>
        <end position="114"/>
    </location>
</feature>
<name>A0A183A0Q0_9TREM</name>
<reference evidence="4" key="1">
    <citation type="submission" date="2016-06" db="UniProtKB">
        <authorList>
            <consortium name="WormBaseParasite"/>
        </authorList>
    </citation>
    <scope>IDENTIFICATION</scope>
</reference>
<keyword evidence="1" id="KW-0472">Membrane</keyword>
<sequence length="130" mass="14915">MVTQAKPRQTDIRRVDGSLTDDNQAAANTLAEYYSTEARPMVDRVNMVSELAHMICRYSHVEDGLRDHERICPRYRFRFETFRIPIMSITSRSYGCSVCTVVIGALLDVLGGFICKRNCLEPQKFTMTRT</sequence>
<dbReference type="WBParaSite" id="ECPE_0000053501-mRNA-1">
    <property type="protein sequence ID" value="ECPE_0000053501-mRNA-1"/>
    <property type="gene ID" value="ECPE_0000053501"/>
</dbReference>
<proteinExistence type="predicted"/>
<accession>A0A183A0Q0</accession>
<dbReference type="AlphaFoldDB" id="A0A183A0Q0"/>
<evidence type="ECO:0000256" key="1">
    <source>
        <dbReference type="SAM" id="Phobius"/>
    </source>
</evidence>
<reference evidence="2 3" key="2">
    <citation type="submission" date="2018-11" db="EMBL/GenBank/DDBJ databases">
        <authorList>
            <consortium name="Pathogen Informatics"/>
        </authorList>
    </citation>
    <scope>NUCLEOTIDE SEQUENCE [LARGE SCALE GENOMIC DNA]</scope>
    <source>
        <strain evidence="2 3">Egypt</strain>
    </source>
</reference>
<dbReference type="Proteomes" id="UP000272942">
    <property type="component" value="Unassembled WGS sequence"/>
</dbReference>
<organism evidence="4">
    <name type="scientific">Echinostoma caproni</name>
    <dbReference type="NCBI Taxonomy" id="27848"/>
    <lineage>
        <taxon>Eukaryota</taxon>
        <taxon>Metazoa</taxon>
        <taxon>Spiralia</taxon>
        <taxon>Lophotrochozoa</taxon>
        <taxon>Platyhelminthes</taxon>
        <taxon>Trematoda</taxon>
        <taxon>Digenea</taxon>
        <taxon>Plagiorchiida</taxon>
        <taxon>Echinostomata</taxon>
        <taxon>Echinostomatoidea</taxon>
        <taxon>Echinostomatidae</taxon>
        <taxon>Echinostoma</taxon>
    </lineage>
</organism>
<evidence type="ECO:0000313" key="4">
    <source>
        <dbReference type="WBParaSite" id="ECPE_0000053501-mRNA-1"/>
    </source>
</evidence>
<keyword evidence="1" id="KW-0812">Transmembrane</keyword>
<dbReference type="EMBL" id="UZAN01001838">
    <property type="protein sequence ID" value="VDP23810.1"/>
    <property type="molecule type" value="Genomic_DNA"/>
</dbReference>
<gene>
    <name evidence="2" type="ORF">ECPE_LOCUS535</name>
</gene>
<protein>
    <submittedName>
        <fullName evidence="4">Transposase</fullName>
    </submittedName>
</protein>